<dbReference type="RefSeq" id="YP_010113251.1">
    <property type="nucleotide sequence ID" value="NC_055900.1"/>
</dbReference>
<dbReference type="KEGG" id="vg:65131662"/>
<dbReference type="EMBL" id="MT774407">
    <property type="protein sequence ID" value="QOR57611.1"/>
    <property type="molecule type" value="Genomic_DNA"/>
</dbReference>
<reference evidence="1 2" key="1">
    <citation type="submission" date="2020-07" db="EMBL/GenBank/DDBJ databases">
        <title>Taxonomic proposal: Crassvirales, a new order of highly abundant and diverse bacterial viruses.</title>
        <authorList>
            <person name="Shkoporov A.N."/>
            <person name="Stockdale S.R."/>
            <person name="Guerin E."/>
            <person name="Ross R.P."/>
            <person name="Hill C."/>
        </authorList>
    </citation>
    <scope>NUCLEOTIDE SEQUENCE [LARGE SCALE GENOMIC DNA]</scope>
</reference>
<evidence type="ECO:0000313" key="1">
    <source>
        <dbReference type="EMBL" id="QOR57611.1"/>
    </source>
</evidence>
<name>A0A7M1RUP5_9CAUD</name>
<organism evidence="1 2">
    <name type="scientific">uncultured phage cr125_1</name>
    <dbReference type="NCBI Taxonomy" id="2772091"/>
    <lineage>
        <taxon>Viruses</taxon>
        <taxon>Duplodnaviria</taxon>
        <taxon>Heunggongvirae</taxon>
        <taxon>Uroviricota</taxon>
        <taxon>Caudoviricetes</taxon>
        <taxon>Crassvirales</taxon>
        <taxon>Suoliviridae</taxon>
        <taxon>Uncouvirinae</taxon>
        <taxon>Aurodevirus</taxon>
        <taxon>Aurodevirus hominis</taxon>
    </lineage>
</organism>
<dbReference type="GeneID" id="65131662"/>
<dbReference type="Proteomes" id="UP000594004">
    <property type="component" value="Segment"/>
</dbReference>
<sequence length="175" mass="20198">MTKSITTDIKPNTLITKRDSITSEISRYWKIIATENVIKKGVSRNYDLKSLLVRIKALYDQLILIKLRIQCANMGMKLKDLPKDANIINIYKLSALNEYYVKLDEMMKKHTINPILKAKKGKRNLGITEEITRNYFRNKQSECLITLNELRKAIADFNDNTDLSDDTAPLYLVVA</sequence>
<keyword evidence="2" id="KW-1185">Reference proteome</keyword>
<protein>
    <submittedName>
        <fullName evidence="1">Uncharacterized protein</fullName>
    </submittedName>
</protein>
<accession>A0A7M1RUP5</accession>
<proteinExistence type="predicted"/>
<evidence type="ECO:0000313" key="2">
    <source>
        <dbReference type="Proteomes" id="UP000594004"/>
    </source>
</evidence>